<dbReference type="SMART" id="SM00382">
    <property type="entry name" value="AAA"/>
    <property type="match status" value="1"/>
</dbReference>
<evidence type="ECO:0000313" key="3">
    <source>
        <dbReference type="Proteomes" id="UP000462055"/>
    </source>
</evidence>
<name>A0A6I4MDQ4_9ACTN</name>
<dbReference type="PANTHER" id="PTHR37291">
    <property type="entry name" value="5-METHYLCYTOSINE-SPECIFIC RESTRICTION ENZYME B"/>
    <property type="match status" value="1"/>
</dbReference>
<dbReference type="RefSeq" id="WP_151594429.1">
    <property type="nucleotide sequence ID" value="NZ_WBMS02000011.1"/>
</dbReference>
<dbReference type="GO" id="GO:0016887">
    <property type="term" value="F:ATP hydrolysis activity"/>
    <property type="evidence" value="ECO:0007669"/>
    <property type="project" value="InterPro"/>
</dbReference>
<keyword evidence="3" id="KW-1185">Reference proteome</keyword>
<organism evidence="2 3">
    <name type="scientific">Actinomadura physcomitrii</name>
    <dbReference type="NCBI Taxonomy" id="2650748"/>
    <lineage>
        <taxon>Bacteria</taxon>
        <taxon>Bacillati</taxon>
        <taxon>Actinomycetota</taxon>
        <taxon>Actinomycetes</taxon>
        <taxon>Streptosporangiales</taxon>
        <taxon>Thermomonosporaceae</taxon>
        <taxon>Actinomadura</taxon>
    </lineage>
</organism>
<feature type="domain" description="AAA+ ATPase" evidence="1">
    <location>
        <begin position="428"/>
        <end position="595"/>
    </location>
</feature>
<proteinExistence type="predicted"/>
<evidence type="ECO:0000259" key="1">
    <source>
        <dbReference type="SMART" id="SM00382"/>
    </source>
</evidence>
<dbReference type="AlphaFoldDB" id="A0A6I4MDQ4"/>
<dbReference type="Pfam" id="PF07728">
    <property type="entry name" value="AAA_5"/>
    <property type="match status" value="1"/>
</dbReference>
<comment type="caution">
    <text evidence="2">The sequence shown here is derived from an EMBL/GenBank/DDBJ whole genome shotgun (WGS) entry which is preliminary data.</text>
</comment>
<accession>A0A6I4MDQ4</accession>
<dbReference type="InterPro" id="IPR011704">
    <property type="entry name" value="ATPase_dyneun-rel_AAA"/>
</dbReference>
<dbReference type="GO" id="GO:0005524">
    <property type="term" value="F:ATP binding"/>
    <property type="evidence" value="ECO:0007669"/>
    <property type="project" value="InterPro"/>
</dbReference>
<evidence type="ECO:0000313" key="2">
    <source>
        <dbReference type="EMBL" id="MWA01951.1"/>
    </source>
</evidence>
<sequence>MTSRTELTAEMLFAAMRLLAGAPAAEAASGARFRELHERLFETIPDLEPRWREIAGDSWKDDSYTDLQFASIGLVKAGWVHKARRRWFVTGLGRHAVDALPDKGSFYAELSRVYRYWEEYRNHFQDAAAMVEALPEGRWASVAEVASEARVDKTALIGFLLGGRPDGWHRLLSDEGAPPREAHLTEQEREEWLELLSDDGVLAFDGRADGLRRTPAREIVVIPPVVDPTARRAWLVRASNVSRGDLITGVWLPDRVCSLPASRLRALPSGAPVEQVRDAVREDYSGTGAQERERLTGEYHAFLSRMRENDVVVTNEGSAVYLGVITGEPSFVDSTDHRADLQRPVEWRNGERPLDYDELPADFAALVSNPDADLIELTTLLPDLEKLLGDPGPVIDVEVRLPDVPEELAERLLVGRDWLQECVELLRERPQLIFYGPPGTGKTYLARHLARHLASGRPENVQLVQFHPAYSYEDFFEGYRPRKTEDGTVALDLVRGPFRRLVSAALAHPGRPYVLIIDEINRGNLAKIFGELYFLLEYRDQPINLLYAPEDDKGFTLPENVFIIGTMNTADRSIALVDAAMRRRFWFMQLHPDAPPTDGMLARWLQNEGLPDEPARLLAELNSRIDDRDFRIGPSYLMRNGVDDGVTLARIWRTQIIPLLEEHHYGDGIDVEARYGLEALRSRLR</sequence>
<dbReference type="InterPro" id="IPR003593">
    <property type="entry name" value="AAA+_ATPase"/>
</dbReference>
<dbReference type="CDD" id="cd00009">
    <property type="entry name" value="AAA"/>
    <property type="match status" value="1"/>
</dbReference>
<gene>
    <name evidence="2" type="ORF">F8568_016535</name>
</gene>
<dbReference type="EMBL" id="WBMS02000011">
    <property type="protein sequence ID" value="MWA01951.1"/>
    <property type="molecule type" value="Genomic_DNA"/>
</dbReference>
<dbReference type="InterPro" id="IPR052934">
    <property type="entry name" value="Methyl-DNA_Rec/Restrict_Enz"/>
</dbReference>
<reference evidence="2" key="1">
    <citation type="submission" date="2019-12" db="EMBL/GenBank/DDBJ databases">
        <title>Actinomadura physcomitrii sp. nov., a novel actinomycete isolated from moss [Physcomitrium sphaericum (Ludw) Fuernr].</title>
        <authorList>
            <person name="Zhuang X."/>
        </authorList>
    </citation>
    <scope>NUCLEOTIDE SEQUENCE [LARGE SCALE GENOMIC DNA]</scope>
    <source>
        <strain evidence="2">LD22</strain>
    </source>
</reference>
<dbReference type="SUPFAM" id="SSF52540">
    <property type="entry name" value="P-loop containing nucleoside triphosphate hydrolases"/>
    <property type="match status" value="1"/>
</dbReference>
<dbReference type="InterPro" id="IPR027417">
    <property type="entry name" value="P-loop_NTPase"/>
</dbReference>
<protein>
    <submittedName>
        <fullName evidence="2">AAA domain-containing protein</fullName>
    </submittedName>
</protein>
<dbReference type="Proteomes" id="UP000462055">
    <property type="component" value="Unassembled WGS sequence"/>
</dbReference>
<dbReference type="PANTHER" id="PTHR37291:SF1">
    <property type="entry name" value="TYPE IV METHYL-DIRECTED RESTRICTION ENZYME ECOKMCRB SUBUNIT"/>
    <property type="match status" value="1"/>
</dbReference>
<dbReference type="Gene3D" id="3.40.50.300">
    <property type="entry name" value="P-loop containing nucleotide triphosphate hydrolases"/>
    <property type="match status" value="1"/>
</dbReference>